<evidence type="ECO:0000256" key="16">
    <source>
        <dbReference type="SAM" id="MobiDB-lite"/>
    </source>
</evidence>
<dbReference type="InterPro" id="IPR011011">
    <property type="entry name" value="Znf_FYVE_PHD"/>
</dbReference>
<evidence type="ECO:0000256" key="12">
    <source>
        <dbReference type="ARBA" id="ARBA00022927"/>
    </source>
</evidence>
<feature type="domain" description="RING-type" evidence="17">
    <location>
        <begin position="580"/>
        <end position="628"/>
    </location>
</feature>
<protein>
    <recommendedName>
        <fullName evidence="21">Rab GTPase-binding effector protein 1</fullName>
    </recommendedName>
</protein>
<dbReference type="Pfam" id="PF03528">
    <property type="entry name" value="Rabaptin"/>
    <property type="match status" value="1"/>
</dbReference>
<keyword evidence="5" id="KW-0963">Cytoplasm</keyword>
<evidence type="ECO:0000256" key="9">
    <source>
        <dbReference type="ARBA" id="ARBA00022753"/>
    </source>
</evidence>
<evidence type="ECO:0000256" key="13">
    <source>
        <dbReference type="ARBA" id="ARBA00023054"/>
    </source>
</evidence>
<feature type="domain" description="FYVE-type" evidence="18">
    <location>
        <begin position="574"/>
        <end position="632"/>
    </location>
</feature>
<comment type="similarity">
    <text evidence="3">Belongs to the rabaptin family.</text>
</comment>
<dbReference type="Gene3D" id="1.20.5.730">
    <property type="entry name" value="Single helix bin"/>
    <property type="match status" value="1"/>
</dbReference>
<dbReference type="GO" id="GO:0006897">
    <property type="term" value="P:endocytosis"/>
    <property type="evidence" value="ECO:0007669"/>
    <property type="project" value="UniProtKB-KW"/>
</dbReference>
<dbReference type="SMART" id="SM00064">
    <property type="entry name" value="FYVE"/>
    <property type="match status" value="1"/>
</dbReference>
<evidence type="ECO:0000256" key="5">
    <source>
        <dbReference type="ARBA" id="ARBA00022490"/>
    </source>
</evidence>
<dbReference type="Proteomes" id="UP001152888">
    <property type="component" value="Unassembled WGS sequence"/>
</dbReference>
<feature type="coiled-coil region" evidence="15">
    <location>
        <begin position="270"/>
        <end position="389"/>
    </location>
</feature>
<dbReference type="PANTHER" id="PTHR31179:SF7">
    <property type="entry name" value="FYVE-TYPE DOMAIN-CONTAINING PROTEIN"/>
    <property type="match status" value="1"/>
</dbReference>
<keyword evidence="11" id="KW-0862">Zinc</keyword>
<evidence type="ECO:0000259" key="17">
    <source>
        <dbReference type="PROSITE" id="PS50089"/>
    </source>
</evidence>
<feature type="coiled-coil region" evidence="15">
    <location>
        <begin position="13"/>
        <end position="150"/>
    </location>
</feature>
<proteinExistence type="inferred from homology"/>
<feature type="coiled-coil region" evidence="15">
    <location>
        <begin position="429"/>
        <end position="544"/>
    </location>
</feature>
<dbReference type="AlphaFoldDB" id="A0A9P0KCM6"/>
<dbReference type="SUPFAM" id="SSF103652">
    <property type="entry name" value="G protein-binding domain"/>
    <property type="match status" value="1"/>
</dbReference>
<dbReference type="SUPFAM" id="SSF57903">
    <property type="entry name" value="FYVE/PHD zinc finger"/>
    <property type="match status" value="1"/>
</dbReference>
<keyword evidence="20" id="KW-1185">Reference proteome</keyword>
<dbReference type="OrthoDB" id="79940at2759"/>
<evidence type="ECO:0000256" key="2">
    <source>
        <dbReference type="ARBA" id="ARBA00004496"/>
    </source>
</evidence>
<keyword evidence="10 14" id="KW-0863">Zinc-finger</keyword>
<keyword evidence="9" id="KW-0967">Endosome</keyword>
<dbReference type="Pfam" id="PF09311">
    <property type="entry name" value="Rab5-bind"/>
    <property type="match status" value="1"/>
</dbReference>
<feature type="compositionally biased region" description="Polar residues" evidence="16">
    <location>
        <begin position="240"/>
        <end position="253"/>
    </location>
</feature>
<dbReference type="GO" id="GO:0005769">
    <property type="term" value="C:early endosome"/>
    <property type="evidence" value="ECO:0007669"/>
    <property type="project" value="UniProtKB-SubCell"/>
</dbReference>
<evidence type="ECO:0000256" key="4">
    <source>
        <dbReference type="ARBA" id="ARBA00022448"/>
    </source>
</evidence>
<evidence type="ECO:0000256" key="3">
    <source>
        <dbReference type="ARBA" id="ARBA00006603"/>
    </source>
</evidence>
<comment type="subcellular location">
    <subcellularLocation>
        <location evidence="2">Cytoplasm</location>
    </subcellularLocation>
    <subcellularLocation>
        <location evidence="1">Early endosome</location>
    </subcellularLocation>
</comment>
<dbReference type="Gene3D" id="3.30.40.10">
    <property type="entry name" value="Zinc/RING finger domain, C3HC4 (zinc finger)"/>
    <property type="match status" value="1"/>
</dbReference>
<evidence type="ECO:0000256" key="15">
    <source>
        <dbReference type="SAM" id="Coils"/>
    </source>
</evidence>
<evidence type="ECO:0008006" key="21">
    <source>
        <dbReference type="Google" id="ProtNLM"/>
    </source>
</evidence>
<evidence type="ECO:0000259" key="18">
    <source>
        <dbReference type="PROSITE" id="PS50178"/>
    </source>
</evidence>
<evidence type="ECO:0000313" key="19">
    <source>
        <dbReference type="EMBL" id="CAH1972699.1"/>
    </source>
</evidence>
<dbReference type="FunFam" id="1.20.5.730:FF:000005">
    <property type="entry name" value="RABaptiN (Rab effector)"/>
    <property type="match status" value="1"/>
</dbReference>
<dbReference type="GO" id="GO:0015031">
    <property type="term" value="P:protein transport"/>
    <property type="evidence" value="ECO:0007669"/>
    <property type="project" value="UniProtKB-KW"/>
</dbReference>
<accession>A0A9P0KCM6</accession>
<reference evidence="19" key="1">
    <citation type="submission" date="2022-03" db="EMBL/GenBank/DDBJ databases">
        <authorList>
            <person name="Sayadi A."/>
        </authorList>
    </citation>
    <scope>NUCLEOTIDE SEQUENCE</scope>
</reference>
<evidence type="ECO:0000256" key="7">
    <source>
        <dbReference type="ARBA" id="ARBA00022583"/>
    </source>
</evidence>
<evidence type="ECO:0000256" key="14">
    <source>
        <dbReference type="PROSITE-ProRule" id="PRU00175"/>
    </source>
</evidence>
<evidence type="ECO:0000256" key="11">
    <source>
        <dbReference type="ARBA" id="ARBA00022833"/>
    </source>
</evidence>
<dbReference type="CDD" id="cd15739">
    <property type="entry name" value="FYVE_RABE_unchar"/>
    <property type="match status" value="1"/>
</dbReference>
<dbReference type="GO" id="GO:0008270">
    <property type="term" value="F:zinc ion binding"/>
    <property type="evidence" value="ECO:0007669"/>
    <property type="project" value="UniProtKB-KW"/>
</dbReference>
<dbReference type="EMBL" id="CAKOFQ010006801">
    <property type="protein sequence ID" value="CAH1972699.1"/>
    <property type="molecule type" value="Genomic_DNA"/>
</dbReference>
<dbReference type="InterPro" id="IPR013083">
    <property type="entry name" value="Znf_RING/FYVE/PHD"/>
</dbReference>
<organism evidence="19 20">
    <name type="scientific">Acanthoscelides obtectus</name>
    <name type="common">Bean weevil</name>
    <name type="synonym">Bruchus obtectus</name>
    <dbReference type="NCBI Taxonomy" id="200917"/>
    <lineage>
        <taxon>Eukaryota</taxon>
        <taxon>Metazoa</taxon>
        <taxon>Ecdysozoa</taxon>
        <taxon>Arthropoda</taxon>
        <taxon>Hexapoda</taxon>
        <taxon>Insecta</taxon>
        <taxon>Pterygota</taxon>
        <taxon>Neoptera</taxon>
        <taxon>Endopterygota</taxon>
        <taxon>Coleoptera</taxon>
        <taxon>Polyphaga</taxon>
        <taxon>Cucujiformia</taxon>
        <taxon>Chrysomeloidea</taxon>
        <taxon>Chrysomelidae</taxon>
        <taxon>Bruchinae</taxon>
        <taxon>Bruchini</taxon>
        <taxon>Acanthoscelides</taxon>
    </lineage>
</organism>
<dbReference type="InterPro" id="IPR017455">
    <property type="entry name" value="Znf_FYVE-rel"/>
</dbReference>
<keyword evidence="4" id="KW-0813">Transport</keyword>
<sequence length="647" mass="74590">MDQSGLENVPENSKVLELLIERLKSEKKQLQDEFNVQRAKLKDLYLQKEAELQRKTEENLDLSKQVSKLNNELDDCKSQLVVDSITLESNLEVEKRKAAEEIATLQRLVHETIEESSSTRTLYDDELAKLQSYIQQLQKEITDLKHEKNQSPHHLSQEHSSLAPSQVLNVLTKGLKKLGESIDVDSKKPQEDSDVLSSLVEPLADQINALKEKLRATDEQLQKCKECGHQQVTSEKETGDQSSQKHVQLDATTSTNTSFESQKLFGCDMCSNYEAELVKEQKKTSDLQARVIACEKAAERHKEELLKEIGFRKEMEEKWNEKKEEHKQQVAELTRATECTEQDLKELRQHFNKVCSDMKITLGRLTHEREMIHHELQRLQKENANLIGKYTICSQELQSQMINLPDTIEELHELLLKTHQELIMEKIGKEAAEQTVNTLQSEISLLKDRITNDQQERKGMEESLDLEIKALRKQIDQLDKEKRKYLLNQEKLANAEKSNNDIVTDQKKRIEELSEIVKTLESQNTELKTRVSSLQQELDTTETVQKDFVRLSQSLQVQLEKIRESDTQVRWQHEEDVEECPSCRTGFSSSRKKMHCRHCGQIFCVVCLTRTVMSGPNSRPSKVCDVCHTLLVKSSAPYFSEAPPTMT</sequence>
<evidence type="ECO:0000256" key="6">
    <source>
        <dbReference type="ARBA" id="ARBA00022553"/>
    </source>
</evidence>
<evidence type="ECO:0000313" key="20">
    <source>
        <dbReference type="Proteomes" id="UP001152888"/>
    </source>
</evidence>
<dbReference type="InterPro" id="IPR000306">
    <property type="entry name" value="Znf_FYVE"/>
</dbReference>
<dbReference type="PANTHER" id="PTHR31179">
    <property type="entry name" value="RAB GTPASE-BINDING EFFECTOR PROTEIN"/>
    <property type="match status" value="1"/>
</dbReference>
<name>A0A9P0KCM6_ACAOB</name>
<dbReference type="InterPro" id="IPR015390">
    <property type="entry name" value="Rabaptin_Rab5-bd_dom"/>
</dbReference>
<keyword evidence="13 15" id="KW-0175">Coiled coil</keyword>
<dbReference type="PROSITE" id="PS50178">
    <property type="entry name" value="ZF_FYVE"/>
    <property type="match status" value="1"/>
</dbReference>
<comment type="caution">
    <text evidence="19">The sequence shown here is derived from an EMBL/GenBank/DDBJ whole genome shotgun (WGS) entry which is preliminary data.</text>
</comment>
<dbReference type="InterPro" id="IPR003914">
    <property type="entry name" value="Rabaptin"/>
</dbReference>
<dbReference type="Pfam" id="PF01363">
    <property type="entry name" value="FYVE"/>
    <property type="match status" value="1"/>
</dbReference>
<gene>
    <name evidence="19" type="ORF">ACAOBT_LOCUS10147</name>
</gene>
<keyword evidence="6" id="KW-0597">Phosphoprotein</keyword>
<evidence type="ECO:0000256" key="8">
    <source>
        <dbReference type="ARBA" id="ARBA00022723"/>
    </source>
</evidence>
<keyword evidence="7" id="KW-0254">Endocytosis</keyword>
<keyword evidence="12" id="KW-0653">Protein transport</keyword>
<dbReference type="GO" id="GO:0008083">
    <property type="term" value="F:growth factor activity"/>
    <property type="evidence" value="ECO:0007669"/>
    <property type="project" value="InterPro"/>
</dbReference>
<evidence type="ECO:0000256" key="1">
    <source>
        <dbReference type="ARBA" id="ARBA00004412"/>
    </source>
</evidence>
<keyword evidence="8" id="KW-0479">Metal-binding</keyword>
<dbReference type="InterPro" id="IPR001841">
    <property type="entry name" value="Znf_RING"/>
</dbReference>
<dbReference type="InterPro" id="IPR018514">
    <property type="entry name" value="Rabaptin_CC"/>
</dbReference>
<evidence type="ECO:0000256" key="10">
    <source>
        <dbReference type="ARBA" id="ARBA00022771"/>
    </source>
</evidence>
<dbReference type="PROSITE" id="PS50089">
    <property type="entry name" value="ZF_RING_2"/>
    <property type="match status" value="1"/>
</dbReference>
<feature type="region of interest" description="Disordered" evidence="16">
    <location>
        <begin position="234"/>
        <end position="253"/>
    </location>
</feature>
<dbReference type="GO" id="GO:0005096">
    <property type="term" value="F:GTPase activator activity"/>
    <property type="evidence" value="ECO:0007669"/>
    <property type="project" value="InterPro"/>
</dbReference>